<dbReference type="SUPFAM" id="SSF48576">
    <property type="entry name" value="Terpenoid synthases"/>
    <property type="match status" value="1"/>
</dbReference>
<dbReference type="Gene3D" id="1.10.600.10">
    <property type="entry name" value="Farnesyl Diphosphate Synthase"/>
    <property type="match status" value="1"/>
</dbReference>
<dbReference type="InterPro" id="IPR033749">
    <property type="entry name" value="Polyprenyl_synt_CS"/>
</dbReference>
<proteinExistence type="inferred from homology"/>
<dbReference type="PANTHER" id="PTHR12001:SF44">
    <property type="entry name" value="GERANYLGERANYL PYROPHOSPHATE SYNTHASE"/>
    <property type="match status" value="1"/>
</dbReference>
<keyword evidence="3" id="KW-0808">Transferase</keyword>
<gene>
    <name evidence="5" type="ORF">D9Q81_02430</name>
</gene>
<sequence length="352" mass="41175">MEIERELKEAREWLDALMEKYFPRRINEEYLEWLMGKKSRGYDAITVEKAIFEPMWDLLSRGGKRWRPWLFLVLSRNLGVDLERYKELSLIIEFLHNGSLIADDIEDGAEVRRGDKAIHIKYGLDIAVNLSSAMYFLPLRILMEMNVDELKYRRLVNAYLEDMIRIHIGQATDIGWHRGLRDPETVGVEHYLEMCANKTGVLPRMAARFAAIAADLSEEEERRIGKFAESIGVAFQIQDDILNLRSAENLGKEFGEDIREGKITLMVIVTFSRASEEERRRLKEILSMHTSDRELIKEAISIMERQGAIDYARDVARKIVMDSWEDIRDLLPENIYKDKIRELANFLIERSF</sequence>
<evidence type="ECO:0000256" key="3">
    <source>
        <dbReference type="RuleBase" id="RU004466"/>
    </source>
</evidence>
<dbReference type="PANTHER" id="PTHR12001">
    <property type="entry name" value="GERANYLGERANYL PYROPHOSPHATE SYNTHASE"/>
    <property type="match status" value="1"/>
</dbReference>
<evidence type="ECO:0000256" key="1">
    <source>
        <dbReference type="ARBA" id="ARBA00022723"/>
    </source>
</evidence>
<evidence type="ECO:0000313" key="5">
    <source>
        <dbReference type="EMBL" id="RSN69482.1"/>
    </source>
</evidence>
<dbReference type="GO" id="GO:0008299">
    <property type="term" value="P:isoprenoid biosynthetic process"/>
    <property type="evidence" value="ECO:0007669"/>
    <property type="project" value="InterPro"/>
</dbReference>
<dbReference type="AlphaFoldDB" id="A0A429G6T2"/>
<comment type="caution">
    <text evidence="5">The sequence shown here is derived from an EMBL/GenBank/DDBJ whole genome shotgun (WGS) entry which is preliminary data.</text>
</comment>
<name>A0A429G6T2_9CREN</name>
<keyword evidence="1" id="KW-0479">Metal-binding</keyword>
<dbReference type="InterPro" id="IPR000092">
    <property type="entry name" value="Polyprenyl_synt"/>
</dbReference>
<dbReference type="GO" id="GO:0004659">
    <property type="term" value="F:prenyltransferase activity"/>
    <property type="evidence" value="ECO:0007669"/>
    <property type="project" value="InterPro"/>
</dbReference>
<dbReference type="PROSITE" id="PS00444">
    <property type="entry name" value="POLYPRENYL_SYNTHASE_2"/>
    <property type="match status" value="1"/>
</dbReference>
<dbReference type="InterPro" id="IPR008949">
    <property type="entry name" value="Isoprenoid_synthase_dom_sf"/>
</dbReference>
<dbReference type="GO" id="GO:0046872">
    <property type="term" value="F:metal ion binding"/>
    <property type="evidence" value="ECO:0007669"/>
    <property type="project" value="UniProtKB-KW"/>
</dbReference>
<evidence type="ECO:0000313" key="6">
    <source>
        <dbReference type="Proteomes" id="UP000278149"/>
    </source>
</evidence>
<dbReference type="PROSITE" id="PS50003">
    <property type="entry name" value="PH_DOMAIN"/>
    <property type="match status" value="1"/>
</dbReference>
<accession>A0A429G6T2</accession>
<dbReference type="Proteomes" id="UP000278149">
    <property type="component" value="Unassembled WGS sequence"/>
</dbReference>
<protein>
    <submittedName>
        <fullName evidence="5">Polyprenyl synthetase family protein</fullName>
    </submittedName>
</protein>
<dbReference type="SFLD" id="SFLDS00005">
    <property type="entry name" value="Isoprenoid_Synthase_Type_I"/>
    <property type="match status" value="1"/>
</dbReference>
<dbReference type="InterPro" id="IPR001849">
    <property type="entry name" value="PH_domain"/>
</dbReference>
<dbReference type="RefSeq" id="WP_125741018.1">
    <property type="nucleotide sequence ID" value="NZ_RCOR01000018.1"/>
</dbReference>
<keyword evidence="2" id="KW-0460">Magnesium</keyword>
<evidence type="ECO:0000256" key="2">
    <source>
        <dbReference type="ARBA" id="ARBA00022842"/>
    </source>
</evidence>
<dbReference type="SFLD" id="SFLDG01017">
    <property type="entry name" value="Polyprenyl_Transferase_Like"/>
    <property type="match status" value="1"/>
</dbReference>
<dbReference type="PROSITE" id="PS00723">
    <property type="entry name" value="POLYPRENYL_SYNTHASE_1"/>
    <property type="match status" value="1"/>
</dbReference>
<dbReference type="Pfam" id="PF00348">
    <property type="entry name" value="polyprenyl_synt"/>
    <property type="match status" value="1"/>
</dbReference>
<dbReference type="EMBL" id="RCOR01000018">
    <property type="protein sequence ID" value="RSN69482.1"/>
    <property type="molecule type" value="Genomic_DNA"/>
</dbReference>
<feature type="domain" description="PH" evidence="4">
    <location>
        <begin position="1"/>
        <end position="22"/>
    </location>
</feature>
<dbReference type="CDD" id="cd00685">
    <property type="entry name" value="Trans_IPPS_HT"/>
    <property type="match status" value="1"/>
</dbReference>
<evidence type="ECO:0000259" key="4">
    <source>
        <dbReference type="PROSITE" id="PS50003"/>
    </source>
</evidence>
<organism evidence="5 6">
    <name type="scientific">Candidatus Korarchaeum cryptofilum</name>
    <dbReference type="NCBI Taxonomy" id="498846"/>
    <lineage>
        <taxon>Archaea</taxon>
        <taxon>Thermoproteota</taxon>
        <taxon>Candidatus Korarchaeia</taxon>
        <taxon>Candidatus Korarchaeales</taxon>
        <taxon>Candidatus Korarchaeaceae</taxon>
        <taxon>Candidatus Korarchaeum</taxon>
    </lineage>
</organism>
<comment type="similarity">
    <text evidence="3">Belongs to the FPP/GGPP synthase family.</text>
</comment>
<reference evidence="5 6" key="1">
    <citation type="submission" date="2018-10" db="EMBL/GenBank/DDBJ databases">
        <title>Co-occurring genomic capacity for anaerobic methane metabolism and dissimilatory sulfite reduction discovered in the Korarchaeota.</title>
        <authorList>
            <person name="Mckay L.J."/>
            <person name="Dlakic M."/>
            <person name="Fields M.W."/>
            <person name="Delmont T.O."/>
            <person name="Eren A.M."/>
            <person name="Jay Z.J."/>
            <person name="Klingelsmith K.B."/>
            <person name="Rusch D.B."/>
            <person name="Inskeep W.P."/>
        </authorList>
    </citation>
    <scope>NUCLEOTIDE SEQUENCE [LARGE SCALE GENOMIC DNA]</scope>
    <source>
        <strain evidence="5 6">WS</strain>
    </source>
</reference>